<reference evidence="1 2" key="1">
    <citation type="submission" date="2019-02" db="EMBL/GenBank/DDBJ databases">
        <title>Deep-cultivation of Planctomycetes and their phenomic and genomic characterization uncovers novel biology.</title>
        <authorList>
            <person name="Wiegand S."/>
            <person name="Jogler M."/>
            <person name="Boedeker C."/>
            <person name="Pinto D."/>
            <person name="Vollmers J."/>
            <person name="Rivas-Marin E."/>
            <person name="Kohn T."/>
            <person name="Peeters S.H."/>
            <person name="Heuer A."/>
            <person name="Rast P."/>
            <person name="Oberbeckmann S."/>
            <person name="Bunk B."/>
            <person name="Jeske O."/>
            <person name="Meyerdierks A."/>
            <person name="Storesund J.E."/>
            <person name="Kallscheuer N."/>
            <person name="Luecker S."/>
            <person name="Lage O.M."/>
            <person name="Pohl T."/>
            <person name="Merkel B.J."/>
            <person name="Hornburger P."/>
            <person name="Mueller R.-W."/>
            <person name="Bruemmer F."/>
            <person name="Labrenz M."/>
            <person name="Spormann A.M."/>
            <person name="Op Den Camp H."/>
            <person name="Overmann J."/>
            <person name="Amann R."/>
            <person name="Jetten M.S.M."/>
            <person name="Mascher T."/>
            <person name="Medema M.H."/>
            <person name="Devos D.P."/>
            <person name="Kaster A.-K."/>
            <person name="Ovreas L."/>
            <person name="Rohde M."/>
            <person name="Galperin M.Y."/>
            <person name="Jogler C."/>
        </authorList>
    </citation>
    <scope>NUCLEOTIDE SEQUENCE [LARGE SCALE GENOMIC DNA]</scope>
    <source>
        <strain evidence="1 2">Pan14r</strain>
    </source>
</reference>
<proteinExistence type="predicted"/>
<dbReference type="AlphaFoldDB" id="A0A5C5Y5L9"/>
<name>A0A5C5Y5L9_9PLAN</name>
<keyword evidence="2" id="KW-1185">Reference proteome</keyword>
<dbReference type="Proteomes" id="UP000317238">
    <property type="component" value="Unassembled WGS sequence"/>
</dbReference>
<evidence type="ECO:0008006" key="3">
    <source>
        <dbReference type="Google" id="ProtNLM"/>
    </source>
</evidence>
<gene>
    <name evidence="1" type="ORF">Pan14r_23100</name>
</gene>
<dbReference type="EMBL" id="SJPL01000001">
    <property type="protein sequence ID" value="TWT70013.1"/>
    <property type="molecule type" value="Genomic_DNA"/>
</dbReference>
<dbReference type="OrthoDB" id="9807855at2"/>
<evidence type="ECO:0000313" key="1">
    <source>
        <dbReference type="EMBL" id="TWT70013.1"/>
    </source>
</evidence>
<dbReference type="InterPro" id="IPR024530">
    <property type="entry name" value="QSregVF_b"/>
</dbReference>
<evidence type="ECO:0000313" key="2">
    <source>
        <dbReference type="Proteomes" id="UP000317238"/>
    </source>
</evidence>
<protein>
    <recommendedName>
        <fullName evidence="3">DnaJ domain protein</fullName>
    </recommendedName>
</protein>
<organism evidence="1 2">
    <name type="scientific">Crateriforma conspicua</name>
    <dbReference type="NCBI Taxonomy" id="2527996"/>
    <lineage>
        <taxon>Bacteria</taxon>
        <taxon>Pseudomonadati</taxon>
        <taxon>Planctomycetota</taxon>
        <taxon>Planctomycetia</taxon>
        <taxon>Planctomycetales</taxon>
        <taxon>Planctomycetaceae</taxon>
        <taxon>Crateriforma</taxon>
    </lineage>
</organism>
<sequence length="113" mass="13184">MYSETMPWGQHKGRPIGQLPIGYCVWLVESCNLRPQLRDAVEWRIRQWTRRHCGLSEPQFSTVELRLPFDASKLRRKFAAKYHPDRPGGSRDAMRAVNDVMDELDRLCEGLKA</sequence>
<dbReference type="RefSeq" id="WP_146439141.1">
    <property type="nucleotide sequence ID" value="NZ_SJPL01000001.1"/>
</dbReference>
<accession>A0A5C5Y5L9</accession>
<dbReference type="Pfam" id="PF12843">
    <property type="entry name" value="QSregVF_b"/>
    <property type="match status" value="1"/>
</dbReference>
<comment type="caution">
    <text evidence="1">The sequence shown here is derived from an EMBL/GenBank/DDBJ whole genome shotgun (WGS) entry which is preliminary data.</text>
</comment>